<keyword evidence="3" id="KW-0805">Transcription regulation</keyword>
<reference evidence="9" key="1">
    <citation type="submission" date="2021-06" db="EMBL/GenBank/DDBJ databases">
        <authorList>
            <person name="Kallberg Y."/>
            <person name="Tangrot J."/>
            <person name="Rosling A."/>
        </authorList>
    </citation>
    <scope>NUCLEOTIDE SEQUENCE</scope>
    <source>
        <strain evidence="9">MA453B</strain>
    </source>
</reference>
<evidence type="ECO:0000259" key="8">
    <source>
        <dbReference type="Pfam" id="PF04082"/>
    </source>
</evidence>
<feature type="non-terminal residue" evidence="9">
    <location>
        <position position="297"/>
    </location>
</feature>
<keyword evidence="1" id="KW-0479">Metal-binding</keyword>
<dbReference type="EMBL" id="CAJVPY010008778">
    <property type="protein sequence ID" value="CAG8700562.1"/>
    <property type="molecule type" value="Genomic_DNA"/>
</dbReference>
<accession>A0A9N9HQK7</accession>
<gene>
    <name evidence="9" type="ORF">DERYTH_LOCUS12958</name>
</gene>
<proteinExistence type="predicted"/>
<dbReference type="PANTHER" id="PTHR31313:SF81">
    <property type="entry name" value="TY1 ENHANCER ACTIVATOR"/>
    <property type="match status" value="1"/>
</dbReference>
<dbReference type="Pfam" id="PF04082">
    <property type="entry name" value="Fungal_trans"/>
    <property type="match status" value="1"/>
</dbReference>
<sequence length="297" mass="33215">MDPLLPSTDLCIKHEHEETLTKQDLQRLEKVIDLVFPNKSAAAREVATKLLNSTIQNQSISVTKDDNTTSVVLELPILPDQTTESDQILSPLANMLNHTFPNSLVELVNKLNKMSINPANLDFLSPNANSPFNPTNNSSSTDPSVKPPGPPTKELCKKLINDYFTKFNIILPILNHKKFMNHFGDKTKSSELLVNATLAVAAARYSDDPSIRKTLNKPGGIFFDSAKRLLDTMYDTPRLETVQSLILLSHAEISVSRFNSGSMFLGMAVQMAHALHLERDDSTLPLEEDEERRRVFY</sequence>
<evidence type="ECO:0000313" key="10">
    <source>
        <dbReference type="Proteomes" id="UP000789405"/>
    </source>
</evidence>
<dbReference type="CDD" id="cd12148">
    <property type="entry name" value="fungal_TF_MHR"/>
    <property type="match status" value="1"/>
</dbReference>
<dbReference type="Proteomes" id="UP000789405">
    <property type="component" value="Unassembled WGS sequence"/>
</dbReference>
<dbReference type="OrthoDB" id="1924787at2759"/>
<evidence type="ECO:0000256" key="5">
    <source>
        <dbReference type="ARBA" id="ARBA00023163"/>
    </source>
</evidence>
<feature type="region of interest" description="Disordered" evidence="7">
    <location>
        <begin position="127"/>
        <end position="151"/>
    </location>
</feature>
<dbReference type="InterPro" id="IPR051615">
    <property type="entry name" value="Transcr_Regulatory_Elem"/>
</dbReference>
<dbReference type="InterPro" id="IPR007219">
    <property type="entry name" value="XnlR_reg_dom"/>
</dbReference>
<keyword evidence="10" id="KW-1185">Reference proteome</keyword>
<comment type="caution">
    <text evidence="9">The sequence shown here is derived from an EMBL/GenBank/DDBJ whole genome shotgun (WGS) entry which is preliminary data.</text>
</comment>
<evidence type="ECO:0000313" key="9">
    <source>
        <dbReference type="EMBL" id="CAG8700562.1"/>
    </source>
</evidence>
<evidence type="ECO:0000256" key="6">
    <source>
        <dbReference type="ARBA" id="ARBA00023242"/>
    </source>
</evidence>
<dbReference type="GO" id="GO:0006351">
    <property type="term" value="P:DNA-templated transcription"/>
    <property type="evidence" value="ECO:0007669"/>
    <property type="project" value="InterPro"/>
</dbReference>
<keyword evidence="6" id="KW-0539">Nucleus</keyword>
<keyword evidence="5" id="KW-0804">Transcription</keyword>
<evidence type="ECO:0000256" key="3">
    <source>
        <dbReference type="ARBA" id="ARBA00023015"/>
    </source>
</evidence>
<evidence type="ECO:0000256" key="1">
    <source>
        <dbReference type="ARBA" id="ARBA00022723"/>
    </source>
</evidence>
<feature type="domain" description="Xylanolytic transcriptional activator regulatory" evidence="8">
    <location>
        <begin position="161"/>
        <end position="297"/>
    </location>
</feature>
<name>A0A9N9HQK7_9GLOM</name>
<dbReference type="AlphaFoldDB" id="A0A9N9HQK7"/>
<dbReference type="PANTHER" id="PTHR31313">
    <property type="entry name" value="TY1 ENHANCER ACTIVATOR"/>
    <property type="match status" value="1"/>
</dbReference>
<dbReference type="GO" id="GO:0003677">
    <property type="term" value="F:DNA binding"/>
    <property type="evidence" value="ECO:0007669"/>
    <property type="project" value="UniProtKB-KW"/>
</dbReference>
<evidence type="ECO:0000256" key="4">
    <source>
        <dbReference type="ARBA" id="ARBA00023125"/>
    </source>
</evidence>
<protein>
    <submittedName>
        <fullName evidence="9">6400_t:CDS:1</fullName>
    </submittedName>
</protein>
<keyword evidence="2" id="KW-0862">Zinc</keyword>
<keyword evidence="4" id="KW-0238">DNA-binding</keyword>
<evidence type="ECO:0000256" key="2">
    <source>
        <dbReference type="ARBA" id="ARBA00022833"/>
    </source>
</evidence>
<evidence type="ECO:0000256" key="7">
    <source>
        <dbReference type="SAM" id="MobiDB-lite"/>
    </source>
</evidence>
<organism evidence="9 10">
    <name type="scientific">Dentiscutata erythropus</name>
    <dbReference type="NCBI Taxonomy" id="1348616"/>
    <lineage>
        <taxon>Eukaryota</taxon>
        <taxon>Fungi</taxon>
        <taxon>Fungi incertae sedis</taxon>
        <taxon>Mucoromycota</taxon>
        <taxon>Glomeromycotina</taxon>
        <taxon>Glomeromycetes</taxon>
        <taxon>Diversisporales</taxon>
        <taxon>Gigasporaceae</taxon>
        <taxon>Dentiscutata</taxon>
    </lineage>
</organism>
<dbReference type="GO" id="GO:0008270">
    <property type="term" value="F:zinc ion binding"/>
    <property type="evidence" value="ECO:0007669"/>
    <property type="project" value="InterPro"/>
</dbReference>
<feature type="compositionally biased region" description="Low complexity" evidence="7">
    <location>
        <begin position="127"/>
        <end position="144"/>
    </location>
</feature>